<sequence>MSIEVQELNADSTGKWLVTTQGSTHIWDLDAGQYTRNPGSTGSGASQGDGDAHAIVAIHAWPRVGESFHIVHDGGPFEDRWRISSTIRKIERLEE</sequence>
<dbReference type="RefSeq" id="WP_068740180.1">
    <property type="nucleotide sequence ID" value="NZ_FNSA01000003.1"/>
</dbReference>
<name>A0A1H4UWJ5_TSUTY</name>
<dbReference type="OrthoDB" id="5380150at2"/>
<proteinExistence type="predicted"/>
<protein>
    <submittedName>
        <fullName evidence="2">Uncharacterized protein</fullName>
    </submittedName>
</protein>
<organism evidence="2 3">
    <name type="scientific">Tsukamurella tyrosinosolvens</name>
    <dbReference type="NCBI Taxonomy" id="57704"/>
    <lineage>
        <taxon>Bacteria</taxon>
        <taxon>Bacillati</taxon>
        <taxon>Actinomycetota</taxon>
        <taxon>Actinomycetes</taxon>
        <taxon>Mycobacteriales</taxon>
        <taxon>Tsukamurellaceae</taxon>
        <taxon>Tsukamurella</taxon>
    </lineage>
</organism>
<evidence type="ECO:0000313" key="3">
    <source>
        <dbReference type="Proteomes" id="UP000182241"/>
    </source>
</evidence>
<keyword evidence="3" id="KW-1185">Reference proteome</keyword>
<feature type="region of interest" description="Disordered" evidence="1">
    <location>
        <begin position="31"/>
        <end position="50"/>
    </location>
</feature>
<evidence type="ECO:0000256" key="1">
    <source>
        <dbReference type="SAM" id="MobiDB-lite"/>
    </source>
</evidence>
<accession>A0A1H4UWJ5</accession>
<dbReference type="EMBL" id="FNSA01000003">
    <property type="protein sequence ID" value="SEC72514.1"/>
    <property type="molecule type" value="Genomic_DNA"/>
</dbReference>
<evidence type="ECO:0000313" key="2">
    <source>
        <dbReference type="EMBL" id="SEC72514.1"/>
    </source>
</evidence>
<dbReference type="STRING" id="57704.SAMN04489793_3047"/>
<dbReference type="Proteomes" id="UP000182241">
    <property type="component" value="Unassembled WGS sequence"/>
</dbReference>
<gene>
    <name evidence="2" type="ORF">SAMN04489793_3047</name>
</gene>
<dbReference type="AlphaFoldDB" id="A0A1H4UWJ5"/>
<reference evidence="3" key="1">
    <citation type="submission" date="2016-10" db="EMBL/GenBank/DDBJ databases">
        <authorList>
            <person name="Varghese N."/>
            <person name="Submissions S."/>
        </authorList>
    </citation>
    <scope>NUCLEOTIDE SEQUENCE [LARGE SCALE GENOMIC DNA]</scope>
    <source>
        <strain evidence="3">DSM 44234</strain>
    </source>
</reference>